<dbReference type="Proteomes" id="UP001148662">
    <property type="component" value="Unassembled WGS sequence"/>
</dbReference>
<comment type="caution">
    <text evidence="1">The sequence shown here is derived from an EMBL/GenBank/DDBJ whole genome shotgun (WGS) entry which is preliminary data.</text>
</comment>
<keyword evidence="2" id="KW-1185">Reference proteome</keyword>
<gene>
    <name evidence="1" type="ORF">NM688_g749</name>
</gene>
<evidence type="ECO:0000313" key="2">
    <source>
        <dbReference type="Proteomes" id="UP001148662"/>
    </source>
</evidence>
<dbReference type="EMBL" id="JANHOG010000070">
    <property type="protein sequence ID" value="KAJ3558720.1"/>
    <property type="molecule type" value="Genomic_DNA"/>
</dbReference>
<name>A0ACC1TD49_9APHY</name>
<protein>
    <submittedName>
        <fullName evidence="1">Uncharacterized protein</fullName>
    </submittedName>
</protein>
<accession>A0ACC1TD49</accession>
<evidence type="ECO:0000313" key="1">
    <source>
        <dbReference type="EMBL" id="KAJ3558720.1"/>
    </source>
</evidence>
<proteinExistence type="predicted"/>
<organism evidence="1 2">
    <name type="scientific">Phlebia brevispora</name>
    <dbReference type="NCBI Taxonomy" id="194682"/>
    <lineage>
        <taxon>Eukaryota</taxon>
        <taxon>Fungi</taxon>
        <taxon>Dikarya</taxon>
        <taxon>Basidiomycota</taxon>
        <taxon>Agaricomycotina</taxon>
        <taxon>Agaricomycetes</taxon>
        <taxon>Polyporales</taxon>
        <taxon>Meruliaceae</taxon>
        <taxon>Phlebia</taxon>
    </lineage>
</organism>
<sequence length="371" mass="39836">MEAPSRLVKRVAHDAVRLGKKIDGDVVLDTLNIGVTTVSAVADKVSVPGLKTAAEIAAQIVSIAQTVRKNKADAVKLGEQATEHVKSIELAYKGNSGSVGNDAFHENVEALNDTLREILAVVEELAGHGIIKRTVYHKSDERRIGDAKEKLDITFRRFNVVNGIIVTQDVRAARDDILDGQKDMKESITQVSNDVQESVAQVSNDVQEVSQQVNTAITKIDDSAAQTRGCLDSLKDGITQIGGKLQEWANHSAAEVSKLGTKVEAAVEEMRSMRNDFKELCGCYPVVSVGSSQSLKSLHVGGPILTPPYSIGITVTIGTRAGSSAVSSLIACDRCHKGLSVCNLEGYDSSFPSILSSSQWHQLHLVPKTQD</sequence>
<reference evidence="1" key="1">
    <citation type="submission" date="2022-07" db="EMBL/GenBank/DDBJ databases">
        <title>Genome Sequence of Phlebia brevispora.</title>
        <authorList>
            <person name="Buettner E."/>
        </authorList>
    </citation>
    <scope>NUCLEOTIDE SEQUENCE</scope>
    <source>
        <strain evidence="1">MPL23</strain>
    </source>
</reference>